<keyword evidence="1" id="KW-0812">Transmembrane</keyword>
<keyword evidence="3" id="KW-1185">Reference proteome</keyword>
<feature type="transmembrane region" description="Helical" evidence="1">
    <location>
        <begin position="80"/>
        <end position="100"/>
    </location>
</feature>
<dbReference type="Pfam" id="PF09900">
    <property type="entry name" value="DUF2127"/>
    <property type="match status" value="1"/>
</dbReference>
<dbReference type="EMBL" id="JAPFQL010000091">
    <property type="protein sequence ID" value="MDC5698900.1"/>
    <property type="molecule type" value="Genomic_DNA"/>
</dbReference>
<dbReference type="PIRSF" id="PIRSF034455">
    <property type="entry name" value="UCP034455"/>
    <property type="match status" value="1"/>
</dbReference>
<evidence type="ECO:0000313" key="3">
    <source>
        <dbReference type="Proteomes" id="UP001150259"/>
    </source>
</evidence>
<evidence type="ECO:0000256" key="1">
    <source>
        <dbReference type="SAM" id="Phobius"/>
    </source>
</evidence>
<sequence>MGWYHPTSLLDKIFEGGIIIKGITGALEFIGGLLLLFVSPAQVHEFISLVTQRELLEDPNDRVANLLLQATSHFTAGGQLFGIAYLWIHAIIKLIAVIGILKNQLWAYPFSLITLGLLMIYQVYSILFVRLSTGMILLTVFDVFILWLIWREYGKVKAGSHLGSTEFVS</sequence>
<dbReference type="InterPro" id="IPR014591">
    <property type="entry name" value="UCP034455"/>
</dbReference>
<dbReference type="Proteomes" id="UP001150259">
    <property type="component" value="Unassembled WGS sequence"/>
</dbReference>
<gene>
    <name evidence="2" type="ORF">OO014_16735</name>
</gene>
<name>A0ABT5GKX8_9MICO</name>
<protein>
    <submittedName>
        <fullName evidence="2">DUF2127 domain-containing protein</fullName>
    </submittedName>
</protein>
<keyword evidence="1" id="KW-0472">Membrane</keyword>
<feature type="transmembrane region" description="Helical" evidence="1">
    <location>
        <begin position="106"/>
        <end position="124"/>
    </location>
</feature>
<feature type="transmembrane region" description="Helical" evidence="1">
    <location>
        <begin position="131"/>
        <end position="150"/>
    </location>
</feature>
<dbReference type="RefSeq" id="WP_272463462.1">
    <property type="nucleotide sequence ID" value="NZ_JAPFQL010000091.1"/>
</dbReference>
<evidence type="ECO:0000313" key="2">
    <source>
        <dbReference type="EMBL" id="MDC5698900.1"/>
    </source>
</evidence>
<organism evidence="2 3">
    <name type="scientific">Intrasporangium calvum</name>
    <dbReference type="NCBI Taxonomy" id="53358"/>
    <lineage>
        <taxon>Bacteria</taxon>
        <taxon>Bacillati</taxon>
        <taxon>Actinomycetota</taxon>
        <taxon>Actinomycetes</taxon>
        <taxon>Micrococcales</taxon>
        <taxon>Intrasporangiaceae</taxon>
        <taxon>Intrasporangium</taxon>
    </lineage>
</organism>
<reference evidence="2 3" key="1">
    <citation type="submission" date="2022-11" db="EMBL/GenBank/DDBJ databases">
        <title>Anaerobic phenanthrene biodegradation by a DNRA strain PheN6.</title>
        <authorList>
            <person name="Zhang Z."/>
        </authorList>
    </citation>
    <scope>NUCLEOTIDE SEQUENCE [LARGE SCALE GENOMIC DNA]</scope>
    <source>
        <strain evidence="2 3">PheN6</strain>
    </source>
</reference>
<proteinExistence type="predicted"/>
<dbReference type="InterPro" id="IPR021125">
    <property type="entry name" value="DUF2127"/>
</dbReference>
<comment type="caution">
    <text evidence="2">The sequence shown here is derived from an EMBL/GenBank/DDBJ whole genome shotgun (WGS) entry which is preliminary data.</text>
</comment>
<keyword evidence="1" id="KW-1133">Transmembrane helix</keyword>
<accession>A0ABT5GKX8</accession>
<feature type="transmembrane region" description="Helical" evidence="1">
    <location>
        <begin position="18"/>
        <end position="38"/>
    </location>
</feature>